<evidence type="ECO:0008006" key="5">
    <source>
        <dbReference type="Google" id="ProtNLM"/>
    </source>
</evidence>
<feature type="coiled-coil region" evidence="1">
    <location>
        <begin position="155"/>
        <end position="182"/>
    </location>
</feature>
<gene>
    <name evidence="3" type="ORF">WA1_06395</name>
</gene>
<sequence length="226" mass="25471">MIRKKNGICTLMLAGVASMLVFPVLMTPETTSAQTTQQSFSWQTVFDSLFGRRKQRPISRPIQQGALCFIAPSHQKAIYSTRPLFLWKGTLKKIAVANLGSNNYFWSEKISGQKSFVTYAAKDKLQPGESYEWQGFIGENPAILAPFQVMDSQQRQVVNNELKALETRSQAKNANKEEVALERANYFVQKELWSDALQEAYSVPNPSTELSQLLQKLPDELCKSSP</sequence>
<protein>
    <recommendedName>
        <fullName evidence="5">DUF928 domain-containing protein</fullName>
    </recommendedName>
</protein>
<keyword evidence="4" id="KW-1185">Reference proteome</keyword>
<evidence type="ECO:0000313" key="4">
    <source>
        <dbReference type="Proteomes" id="UP000076925"/>
    </source>
</evidence>
<dbReference type="RefSeq" id="WP_017749604.1">
    <property type="nucleotide sequence ID" value="NZ_KQ976354.1"/>
</dbReference>
<organism evidence="3 4">
    <name type="scientific">Scytonema hofmannii PCC 7110</name>
    <dbReference type="NCBI Taxonomy" id="128403"/>
    <lineage>
        <taxon>Bacteria</taxon>
        <taxon>Bacillati</taxon>
        <taxon>Cyanobacteriota</taxon>
        <taxon>Cyanophyceae</taxon>
        <taxon>Nostocales</taxon>
        <taxon>Scytonemataceae</taxon>
        <taxon>Scytonema</taxon>
    </lineage>
</organism>
<reference evidence="3 4" key="1">
    <citation type="journal article" date="2013" name="Genome Biol. Evol.">
        <title>Genomes of Stigonematalean cyanobacteria (subsection V) and the evolution of oxygenic photosynthesis from prokaryotes to plastids.</title>
        <authorList>
            <person name="Dagan T."/>
            <person name="Roettger M."/>
            <person name="Stucken K."/>
            <person name="Landan G."/>
            <person name="Koch R."/>
            <person name="Major P."/>
            <person name="Gould S.B."/>
            <person name="Goremykin V.V."/>
            <person name="Rippka R."/>
            <person name="Tandeau de Marsac N."/>
            <person name="Gugger M."/>
            <person name="Lockhart P.J."/>
            <person name="Allen J.F."/>
            <person name="Brune I."/>
            <person name="Maus I."/>
            <person name="Puhler A."/>
            <person name="Martin W.F."/>
        </authorList>
    </citation>
    <scope>NUCLEOTIDE SEQUENCE [LARGE SCALE GENOMIC DNA]</scope>
    <source>
        <strain evidence="3 4">PCC 7110</strain>
    </source>
</reference>
<dbReference type="Proteomes" id="UP000076925">
    <property type="component" value="Unassembled WGS sequence"/>
</dbReference>
<accession>A0A139WSP4</accession>
<feature type="signal peptide" evidence="2">
    <location>
        <begin position="1"/>
        <end position="33"/>
    </location>
</feature>
<evidence type="ECO:0000256" key="2">
    <source>
        <dbReference type="SAM" id="SignalP"/>
    </source>
</evidence>
<proteinExistence type="predicted"/>
<dbReference type="AlphaFoldDB" id="A0A139WSP4"/>
<feature type="chain" id="PRO_5007300421" description="DUF928 domain-containing protein" evidence="2">
    <location>
        <begin position="34"/>
        <end position="226"/>
    </location>
</feature>
<evidence type="ECO:0000256" key="1">
    <source>
        <dbReference type="SAM" id="Coils"/>
    </source>
</evidence>
<comment type="caution">
    <text evidence="3">The sequence shown here is derived from an EMBL/GenBank/DDBJ whole genome shotgun (WGS) entry which is preliminary data.</text>
</comment>
<dbReference type="OrthoDB" id="468489at2"/>
<keyword evidence="2" id="KW-0732">Signal</keyword>
<dbReference type="EMBL" id="ANNX02000051">
    <property type="protein sequence ID" value="KYC35451.1"/>
    <property type="molecule type" value="Genomic_DNA"/>
</dbReference>
<dbReference type="STRING" id="128403.WA1_06395"/>
<name>A0A139WSP4_9CYAN</name>
<evidence type="ECO:0000313" key="3">
    <source>
        <dbReference type="EMBL" id="KYC35451.1"/>
    </source>
</evidence>
<keyword evidence="1" id="KW-0175">Coiled coil</keyword>